<gene>
    <name evidence="1" type="ORF">PUN28_019166</name>
</gene>
<accession>A0AAW2EJM7</accession>
<keyword evidence="2" id="KW-1185">Reference proteome</keyword>
<dbReference type="Proteomes" id="UP001430953">
    <property type="component" value="Unassembled WGS sequence"/>
</dbReference>
<comment type="caution">
    <text evidence="1">The sequence shown here is derived from an EMBL/GenBank/DDBJ whole genome shotgun (WGS) entry which is preliminary data.</text>
</comment>
<proteinExistence type="predicted"/>
<evidence type="ECO:0000313" key="1">
    <source>
        <dbReference type="EMBL" id="KAL0101832.1"/>
    </source>
</evidence>
<sequence length="77" mass="9387">MFRHYSKYFKTKNLDWKTFLITKFSSVPAEHIANCHQLFLKIIKRFITFRLRIINKKNGNNCKRYESKSIAVHTFFK</sequence>
<organism evidence="1 2">
    <name type="scientific">Cardiocondyla obscurior</name>
    <dbReference type="NCBI Taxonomy" id="286306"/>
    <lineage>
        <taxon>Eukaryota</taxon>
        <taxon>Metazoa</taxon>
        <taxon>Ecdysozoa</taxon>
        <taxon>Arthropoda</taxon>
        <taxon>Hexapoda</taxon>
        <taxon>Insecta</taxon>
        <taxon>Pterygota</taxon>
        <taxon>Neoptera</taxon>
        <taxon>Endopterygota</taxon>
        <taxon>Hymenoptera</taxon>
        <taxon>Apocrita</taxon>
        <taxon>Aculeata</taxon>
        <taxon>Formicoidea</taxon>
        <taxon>Formicidae</taxon>
        <taxon>Myrmicinae</taxon>
        <taxon>Cardiocondyla</taxon>
    </lineage>
</organism>
<protein>
    <submittedName>
        <fullName evidence="1">Uncharacterized protein</fullName>
    </submittedName>
</protein>
<reference evidence="1 2" key="1">
    <citation type="submission" date="2023-03" db="EMBL/GenBank/DDBJ databases">
        <title>High recombination rates correlate with genetic variation in Cardiocondyla obscurior ants.</title>
        <authorList>
            <person name="Errbii M."/>
        </authorList>
    </citation>
    <scope>NUCLEOTIDE SEQUENCE [LARGE SCALE GENOMIC DNA]</scope>
    <source>
        <strain evidence="1">Alpha-2009</strain>
        <tissue evidence="1">Whole body</tissue>
    </source>
</reference>
<name>A0AAW2EJM7_9HYME</name>
<dbReference type="EMBL" id="JADYXP020000024">
    <property type="protein sequence ID" value="KAL0101832.1"/>
    <property type="molecule type" value="Genomic_DNA"/>
</dbReference>
<evidence type="ECO:0000313" key="2">
    <source>
        <dbReference type="Proteomes" id="UP001430953"/>
    </source>
</evidence>
<dbReference type="AlphaFoldDB" id="A0AAW2EJM7"/>